<keyword evidence="2" id="KW-1185">Reference proteome</keyword>
<sequence length="737" mass="81735">MVHDGHLEKHIGCMAGFLQIFDPIPGRQRHRPRSSPRLLPSGGGSACSSPAVSEEIPSGKVSEVRSPAKEAEDDTVSVRSTPKTPTAAFPAFEFKDGGRLPWKFSKEAPRLSLDSRAVTDVRGGLYPRDIRTASRAEGLEDKGVGGGGDEDTQRRSPSVIARLMGLENLPSSDPNNPRRKMELRRSASDSRAHKEIYRFIEGGNYGNGSDYPRQGSMASVAPAARLPTKESSVITRANVRREQEILVAVQPQKGSVQRKSHYDTTDFFPEHNRSAHNGSLHEEIGKKLRARGIDEPSKDLDSLKQILEAMQLKGLLHCKAGHGIRSLQNQRKGFDADGSPIVLMRPRSFWGRSWNESQPPSRSPIRGRVNSALDCSRANTPTGRRQPEDRKSPSREQARTPRAQSPRPIVPRKAIQDHTVTHRAHQGGNFAEEKVIVAIPPTAEDEASTVSESSVSTPSSQTNTEKSKLREGYKEGRTLLERCDKLLNNIAEITAASAAAAAELQPSPVSVLDRSLLYDEELEGPRQMTKRGPLHFKDCSAESADDDALSPVPTDTEDDDDDREFLYVSDVVGVPGYLQGDPALFQLLEKRWYLRGKDASTPLSRLHRKLTFDAVTEILDRRRNLLWWKHAPWTVFEQEKADLGQIWSVYEEIRRKEPFSPQEDVLGSVRGLLGRDLKGNPADEWARRPVETTESAVDIERLIFKDLIGETIRDLGVADGDGSGKSSKSGHRRKLAF</sequence>
<protein>
    <submittedName>
        <fullName evidence="1">Uncharacterized protein</fullName>
    </submittedName>
</protein>
<proteinExistence type="predicted"/>
<gene>
    <name evidence="1" type="ORF">MLD38_028081</name>
</gene>
<name>A0ACB9N0T8_9MYRT</name>
<evidence type="ECO:0000313" key="2">
    <source>
        <dbReference type="Proteomes" id="UP001057402"/>
    </source>
</evidence>
<evidence type="ECO:0000313" key="1">
    <source>
        <dbReference type="EMBL" id="KAI4329730.1"/>
    </source>
</evidence>
<dbReference type="Proteomes" id="UP001057402">
    <property type="component" value="Chromosome 8"/>
</dbReference>
<organism evidence="1 2">
    <name type="scientific">Melastoma candidum</name>
    <dbReference type="NCBI Taxonomy" id="119954"/>
    <lineage>
        <taxon>Eukaryota</taxon>
        <taxon>Viridiplantae</taxon>
        <taxon>Streptophyta</taxon>
        <taxon>Embryophyta</taxon>
        <taxon>Tracheophyta</taxon>
        <taxon>Spermatophyta</taxon>
        <taxon>Magnoliopsida</taxon>
        <taxon>eudicotyledons</taxon>
        <taxon>Gunneridae</taxon>
        <taxon>Pentapetalae</taxon>
        <taxon>rosids</taxon>
        <taxon>malvids</taxon>
        <taxon>Myrtales</taxon>
        <taxon>Melastomataceae</taxon>
        <taxon>Melastomatoideae</taxon>
        <taxon>Melastomateae</taxon>
        <taxon>Melastoma</taxon>
    </lineage>
</organism>
<dbReference type="EMBL" id="CM042887">
    <property type="protein sequence ID" value="KAI4329730.1"/>
    <property type="molecule type" value="Genomic_DNA"/>
</dbReference>
<accession>A0ACB9N0T8</accession>
<reference evidence="2" key="1">
    <citation type="journal article" date="2023" name="Front. Plant Sci.">
        <title>Chromosomal-level genome assembly of Melastoma candidum provides insights into trichome evolution.</title>
        <authorList>
            <person name="Zhong Y."/>
            <person name="Wu W."/>
            <person name="Sun C."/>
            <person name="Zou P."/>
            <person name="Liu Y."/>
            <person name="Dai S."/>
            <person name="Zhou R."/>
        </authorList>
    </citation>
    <scope>NUCLEOTIDE SEQUENCE [LARGE SCALE GENOMIC DNA]</scope>
</reference>
<comment type="caution">
    <text evidence="1">The sequence shown here is derived from an EMBL/GenBank/DDBJ whole genome shotgun (WGS) entry which is preliminary data.</text>
</comment>